<evidence type="ECO:0000313" key="3">
    <source>
        <dbReference type="EMBL" id="AXX99208.1"/>
    </source>
</evidence>
<keyword evidence="4" id="KW-1185">Reference proteome</keyword>
<feature type="domain" description="Glycosyltransferase subfamily 4-like N-terminal" evidence="2">
    <location>
        <begin position="17"/>
        <end position="158"/>
    </location>
</feature>
<feature type="domain" description="Glycosyl transferase family 1" evidence="1">
    <location>
        <begin position="184"/>
        <end position="353"/>
    </location>
</feature>
<name>A0A347UK30_9RHOB</name>
<dbReference type="OrthoDB" id="9790710at2"/>
<evidence type="ECO:0000259" key="2">
    <source>
        <dbReference type="Pfam" id="PF13579"/>
    </source>
</evidence>
<dbReference type="Pfam" id="PF00534">
    <property type="entry name" value="Glycos_transf_1"/>
    <property type="match status" value="1"/>
</dbReference>
<dbReference type="Pfam" id="PF13579">
    <property type="entry name" value="Glyco_trans_4_4"/>
    <property type="match status" value="1"/>
</dbReference>
<protein>
    <submittedName>
        <fullName evidence="3">Glycosyltransferase family 1 protein</fullName>
    </submittedName>
</protein>
<reference evidence="3 4" key="1">
    <citation type="submission" date="2018-09" db="EMBL/GenBank/DDBJ databases">
        <title>Profundibacter amoris BAR1 gen. nov., sp. nov., a new member of the Roseobacter clade isolated at Lokis Castle Vent Field on the Arctic Mid-Oceanic Ridge.</title>
        <authorList>
            <person name="Le Moine Bauer S."/>
            <person name="Sjoeberg A.G."/>
            <person name="L'Haridon S."/>
            <person name="Stokke R."/>
            <person name="Roalkvam I."/>
            <person name="Steen I.H."/>
            <person name="Dahle H."/>
        </authorList>
    </citation>
    <scope>NUCLEOTIDE SEQUENCE [LARGE SCALE GENOMIC DNA]</scope>
    <source>
        <strain evidence="3 4">BAR1</strain>
    </source>
</reference>
<dbReference type="Proteomes" id="UP000261704">
    <property type="component" value="Chromosome"/>
</dbReference>
<dbReference type="RefSeq" id="WP_118943860.1">
    <property type="nucleotide sequence ID" value="NZ_CP032125.1"/>
</dbReference>
<dbReference type="EMBL" id="CP032125">
    <property type="protein sequence ID" value="AXX99208.1"/>
    <property type="molecule type" value="Genomic_DNA"/>
</dbReference>
<accession>A0A347UK30</accession>
<dbReference type="GO" id="GO:0016757">
    <property type="term" value="F:glycosyltransferase activity"/>
    <property type="evidence" value="ECO:0007669"/>
    <property type="project" value="InterPro"/>
</dbReference>
<dbReference type="CDD" id="cd03801">
    <property type="entry name" value="GT4_PimA-like"/>
    <property type="match status" value="1"/>
</dbReference>
<evidence type="ECO:0000313" key="4">
    <source>
        <dbReference type="Proteomes" id="UP000261704"/>
    </source>
</evidence>
<keyword evidence="3" id="KW-0808">Transferase</keyword>
<dbReference type="InterPro" id="IPR028098">
    <property type="entry name" value="Glyco_trans_4-like_N"/>
</dbReference>
<dbReference type="AlphaFoldDB" id="A0A347UK30"/>
<evidence type="ECO:0000259" key="1">
    <source>
        <dbReference type="Pfam" id="PF00534"/>
    </source>
</evidence>
<dbReference type="SUPFAM" id="SSF53756">
    <property type="entry name" value="UDP-Glycosyltransferase/glycogen phosphorylase"/>
    <property type="match status" value="1"/>
</dbReference>
<dbReference type="KEGG" id="pamo:BAR1_15470"/>
<proteinExistence type="predicted"/>
<organism evidence="3 4">
    <name type="scientific">Profundibacter amoris</name>
    <dbReference type="NCBI Taxonomy" id="2171755"/>
    <lineage>
        <taxon>Bacteria</taxon>
        <taxon>Pseudomonadati</taxon>
        <taxon>Pseudomonadota</taxon>
        <taxon>Alphaproteobacteria</taxon>
        <taxon>Rhodobacterales</taxon>
        <taxon>Paracoccaceae</taxon>
        <taxon>Profundibacter</taxon>
    </lineage>
</organism>
<gene>
    <name evidence="3" type="ORF">BAR1_15470</name>
</gene>
<sequence length="384" mass="41530">MTAPQKIICFLFDPNIGGPTIRARSVYQQMMAQGFDIRVAFPKGEGTAAAYLAEKHIPVDQLAISKPVMPRKVGAFLKFALGSPLALFRVVRYLRREKPDVIHVNGAFDTLPAIAGRLAGVPVVWHLNDTVFGPRLSGILGRLVRLVASEIVIAATRVGEHYGVMGANPRVIFAPVDVHRFKARDTGKVPGQNPKLTLVGNWNWIKGHDRFIDVLLDLKQQGIATRGIAAGGFLDGQRAYWEPLLDRIKTNGLTDSFKAPGFVKDTVGLLTGSDLLLLTSHSEASPMSLLEAMSIGLPVVSFDVGGAKEMLGQGDGAAGIVVPNGDTKAMANAVATLLDDTNLYQQMAQNGQRRARDKFSLETCIERHIAAYEAAVQSKSRTVK</sequence>
<dbReference type="InterPro" id="IPR001296">
    <property type="entry name" value="Glyco_trans_1"/>
</dbReference>
<dbReference type="Gene3D" id="3.40.50.2000">
    <property type="entry name" value="Glycogen Phosphorylase B"/>
    <property type="match status" value="2"/>
</dbReference>
<dbReference type="PANTHER" id="PTHR12526">
    <property type="entry name" value="GLYCOSYLTRANSFERASE"/>
    <property type="match status" value="1"/>
</dbReference>